<keyword evidence="4 9" id="KW-0805">Transcription regulation</keyword>
<feature type="region of interest" description="Disordered" evidence="10">
    <location>
        <begin position="1"/>
        <end position="46"/>
    </location>
</feature>
<evidence type="ECO:0000256" key="3">
    <source>
        <dbReference type="ARBA" id="ARBA00019615"/>
    </source>
</evidence>
<comment type="similarity">
    <text evidence="2 9">Belongs to the Mediator complex subunit 19 family.</text>
</comment>
<evidence type="ECO:0000256" key="6">
    <source>
        <dbReference type="ARBA" id="ARBA00023163"/>
    </source>
</evidence>
<evidence type="ECO:0000256" key="10">
    <source>
        <dbReference type="SAM" id="MobiDB-lite"/>
    </source>
</evidence>
<keyword evidence="12" id="KW-1185">Reference proteome</keyword>
<comment type="function">
    <text evidence="9">Component of the Mediator complex, a coactivator involved in the regulated transcription of nearly all RNA polymerase II-dependent genes. Mediator functions as a bridge to convey information from gene-specific regulatory proteins to the basal RNA polymerase II transcription machinery. Mediator is recruited to promoters by direct interactions with regulatory proteins and serves as a scaffold for the assembly of a functional preinitiation complex with RNA polymerase II and the general transcription factors.</text>
</comment>
<evidence type="ECO:0000313" key="11">
    <source>
        <dbReference type="EMBL" id="GAB0138422.1"/>
    </source>
</evidence>
<dbReference type="Proteomes" id="UP001562357">
    <property type="component" value="Unassembled WGS sequence"/>
</dbReference>
<dbReference type="Pfam" id="PF08633">
    <property type="entry name" value="Rox3"/>
    <property type="match status" value="1"/>
</dbReference>
<evidence type="ECO:0000256" key="7">
    <source>
        <dbReference type="ARBA" id="ARBA00023242"/>
    </source>
</evidence>
<feature type="region of interest" description="Disordered" evidence="10">
    <location>
        <begin position="184"/>
        <end position="295"/>
    </location>
</feature>
<protein>
    <recommendedName>
        <fullName evidence="3 9">Mediator of RNA polymerase II transcription subunit 19</fullName>
    </recommendedName>
    <alternativeName>
        <fullName evidence="8 9">Mediator complex subunit 19</fullName>
    </alternativeName>
</protein>
<gene>
    <name evidence="11" type="primary">g6657</name>
    <name evidence="9" type="synonym">MED19</name>
    <name evidence="11" type="ORF">EsDP_00006657</name>
</gene>
<comment type="subcellular location">
    <subcellularLocation>
        <location evidence="1 9">Nucleus</location>
    </subcellularLocation>
</comment>
<evidence type="ECO:0000256" key="5">
    <source>
        <dbReference type="ARBA" id="ARBA00023159"/>
    </source>
</evidence>
<evidence type="ECO:0000313" key="12">
    <source>
        <dbReference type="Proteomes" id="UP001562357"/>
    </source>
</evidence>
<reference evidence="12" key="1">
    <citation type="submission" date="2024-06" db="EMBL/GenBank/DDBJ databases">
        <title>Draft Genome Sequences of Epichloe bromicola Strains Isolated from Elymus ciliaris.</title>
        <authorList>
            <consortium name="Epichloe bromicola genome sequencing consortium"/>
            <person name="Miura A."/>
            <person name="Imano S."/>
            <person name="Ashida A."/>
            <person name="Sato I."/>
            <person name="Chiba S."/>
            <person name="Tanaka A."/>
            <person name="Camagna M."/>
            <person name="Takemoto D."/>
        </authorList>
    </citation>
    <scope>NUCLEOTIDE SEQUENCE [LARGE SCALE GENOMIC DNA]</scope>
    <source>
        <strain evidence="12">DP</strain>
    </source>
</reference>
<comment type="subunit">
    <text evidence="9">Component of the Mediator complex.</text>
</comment>
<proteinExistence type="inferred from homology"/>
<dbReference type="InterPro" id="IPR013942">
    <property type="entry name" value="Mediator_Med19_fun"/>
</dbReference>
<organism evidence="11 12">
    <name type="scientific">Epichloe bromicola</name>
    <dbReference type="NCBI Taxonomy" id="79588"/>
    <lineage>
        <taxon>Eukaryota</taxon>
        <taxon>Fungi</taxon>
        <taxon>Dikarya</taxon>
        <taxon>Ascomycota</taxon>
        <taxon>Pezizomycotina</taxon>
        <taxon>Sordariomycetes</taxon>
        <taxon>Hypocreomycetidae</taxon>
        <taxon>Hypocreales</taxon>
        <taxon>Clavicipitaceae</taxon>
        <taxon>Epichloe</taxon>
    </lineage>
</organism>
<keyword evidence="5 9" id="KW-0010">Activator</keyword>
<accession>A0ABQ0CY86</accession>
<evidence type="ECO:0000256" key="1">
    <source>
        <dbReference type="ARBA" id="ARBA00004123"/>
    </source>
</evidence>
<evidence type="ECO:0000256" key="9">
    <source>
        <dbReference type="RuleBase" id="RU364151"/>
    </source>
</evidence>
<dbReference type="EMBL" id="BAAFGZ010000413">
    <property type="protein sequence ID" value="GAB0138422.1"/>
    <property type="molecule type" value="Genomic_DNA"/>
</dbReference>
<keyword evidence="6 9" id="KW-0804">Transcription</keyword>
<evidence type="ECO:0000256" key="8">
    <source>
        <dbReference type="ARBA" id="ARBA00032018"/>
    </source>
</evidence>
<comment type="caution">
    <text evidence="11">The sequence shown here is derived from an EMBL/GenBank/DDBJ whole genome shotgun (WGS) entry which is preliminary data.</text>
</comment>
<feature type="compositionally biased region" description="Low complexity" evidence="10">
    <location>
        <begin position="219"/>
        <end position="231"/>
    </location>
</feature>
<feature type="compositionally biased region" description="Basic and acidic residues" evidence="10">
    <location>
        <begin position="34"/>
        <end position="46"/>
    </location>
</feature>
<keyword evidence="7 9" id="KW-0539">Nucleus</keyword>
<sequence length="440" mass="48769">MAAALPTPAHSVSSSSSQLDIIMSDESPFKRKRSLDDMGDRDRDQKKMHLEGSALGIEDLHLDVGEKYLLCQHPPVGQTQQPQRLPRVSEDLYEIFGLAGLAAEVAREKPNGEKNALRKTYKGHIKRLGVAGHFDVQKKKEDAPSEFMAMLQVPELEWNVHQAKGREVTDGLSESALSNLGRAMTMSKGPVPKSVWDTSVLGDPATTNANPSKPMSAKPSTPNTPLSSTPNALVKPKPQLPPGHDPNRPRRNIKKRSYGDSSYEGYGEGFPDDDGGIDTGYSTGEGEGGHKRRKKVTHQHMQTLLLLLRTLHLTMFQRILATPHRIISCNGKVMAPAWSARDRFLSRKDKETPRHPAAHKRRVYPCNYFTSHEDIPRQTHPKSAAMATLPTPLVSKSHEYPHILPLQRSIHSPRQMGSLTPSTVPQAFSRNGTNHNLPRV</sequence>
<feature type="region of interest" description="Disordered" evidence="10">
    <location>
        <begin position="413"/>
        <end position="440"/>
    </location>
</feature>
<name>A0ABQ0CY86_9HYPO</name>
<evidence type="ECO:0000256" key="4">
    <source>
        <dbReference type="ARBA" id="ARBA00023015"/>
    </source>
</evidence>
<evidence type="ECO:0000256" key="2">
    <source>
        <dbReference type="ARBA" id="ARBA00009259"/>
    </source>
</evidence>